<dbReference type="PANTHER" id="PTHR33116:SF86">
    <property type="entry name" value="REVERSE TRANSCRIPTASE DOMAIN-CONTAINING PROTEIN"/>
    <property type="match status" value="1"/>
</dbReference>
<dbReference type="PROSITE" id="PS50878">
    <property type="entry name" value="RT_POL"/>
    <property type="match status" value="1"/>
</dbReference>
<dbReference type="AlphaFoldDB" id="A0A834TFB4"/>
<dbReference type="SUPFAM" id="SSF56672">
    <property type="entry name" value="DNA/RNA polymerases"/>
    <property type="match status" value="1"/>
</dbReference>
<dbReference type="EMBL" id="JAAIUW010000008">
    <property type="protein sequence ID" value="KAF7821112.1"/>
    <property type="molecule type" value="Genomic_DNA"/>
</dbReference>
<name>A0A834TFB4_9FABA</name>
<evidence type="ECO:0000259" key="1">
    <source>
        <dbReference type="PROSITE" id="PS50878"/>
    </source>
</evidence>
<proteinExistence type="predicted"/>
<comment type="caution">
    <text evidence="2">The sequence shown here is derived from an EMBL/GenBank/DDBJ whole genome shotgun (WGS) entry which is preliminary data.</text>
</comment>
<protein>
    <submittedName>
        <fullName evidence="2">Ribonuclease H</fullName>
    </submittedName>
</protein>
<dbReference type="InterPro" id="IPR043502">
    <property type="entry name" value="DNA/RNA_pol_sf"/>
</dbReference>
<organism evidence="2 3">
    <name type="scientific">Senna tora</name>
    <dbReference type="NCBI Taxonomy" id="362788"/>
    <lineage>
        <taxon>Eukaryota</taxon>
        <taxon>Viridiplantae</taxon>
        <taxon>Streptophyta</taxon>
        <taxon>Embryophyta</taxon>
        <taxon>Tracheophyta</taxon>
        <taxon>Spermatophyta</taxon>
        <taxon>Magnoliopsida</taxon>
        <taxon>eudicotyledons</taxon>
        <taxon>Gunneridae</taxon>
        <taxon>Pentapetalae</taxon>
        <taxon>rosids</taxon>
        <taxon>fabids</taxon>
        <taxon>Fabales</taxon>
        <taxon>Fabaceae</taxon>
        <taxon>Caesalpinioideae</taxon>
        <taxon>Cassia clade</taxon>
        <taxon>Senna</taxon>
    </lineage>
</organism>
<dbReference type="PANTHER" id="PTHR33116">
    <property type="entry name" value="REVERSE TRANSCRIPTASE ZINC-BINDING DOMAIN-CONTAINING PROTEIN-RELATED-RELATED"/>
    <property type="match status" value="1"/>
</dbReference>
<gene>
    <name evidence="2" type="ORF">G2W53_026567</name>
</gene>
<accession>A0A834TFB4</accession>
<dbReference type="InterPro" id="IPR000477">
    <property type="entry name" value="RT_dom"/>
</dbReference>
<sequence>MRFPIHWRKLIMECISTSTLRIRINGDYSGWFHPTAGLRQGHPLSPYLFVLCTNVLSSYLVQADQLKHIQGPKIGRQVLPLNHLMYADDLLIFFKENQETCANVDLLLSIFGQASGLLMNKDKSKIKFSPNASENKKTHFLSITNCKGTDSIGKYLGAFVDGPNPDRQNAELIIDHLQQKLTGWKASMLSQSARFTLIQAVLSAIPLYTLHFTSLTDKYAKKCNSLMNNFFWGNWDDGKKTHLIAWSKICRSKAEGGLGLRNIQGLNHTKQLCRIMTSNNGLMSNIMRAKYVDPYPNGNLICRPYDSPLWKKLFKYKHLVTDHLKWRVGDGSSIHLYDRYWVPPDYHTHPFTKVSQLMSGGFWDSAKLRGVYHPRKIQAISQMNISYTNQKDTLVWGNSSSGKYDLKDAYPISIPEQNVRLFRNSCPFAKLVWFESKLMIRTESINQNSIIDWINYWVQDHDPHHFNIHKSLILEAIVICWIIYTQRNLVLFQEGNRDHNEVLHRVSHVMNTTRHVFQLATMDPFFALDRPYHHLIPSPSGNNTHSSDTTIYCSWKKDVSRQTKSVILFTYHNTHIYPLVMLVVHLKNNMLSSVVQCLRRWLLMPHYPQLKAIIRIPNRTLISQLQQRSLVPQTYSIVIDDIFVINSPNRNFTFTFIPHVMFPPHTSSTTNIGWHFLNPV</sequence>
<dbReference type="Pfam" id="PF00078">
    <property type="entry name" value="RVT_1"/>
    <property type="match status" value="1"/>
</dbReference>
<keyword evidence="3" id="KW-1185">Reference proteome</keyword>
<evidence type="ECO:0000313" key="2">
    <source>
        <dbReference type="EMBL" id="KAF7821112.1"/>
    </source>
</evidence>
<evidence type="ECO:0000313" key="3">
    <source>
        <dbReference type="Proteomes" id="UP000634136"/>
    </source>
</evidence>
<reference evidence="2" key="1">
    <citation type="submission" date="2020-09" db="EMBL/GenBank/DDBJ databases">
        <title>Genome-Enabled Discovery of Anthraquinone Biosynthesis in Senna tora.</title>
        <authorList>
            <person name="Kang S.-H."/>
            <person name="Pandey R.P."/>
            <person name="Lee C.-M."/>
            <person name="Sim J.-S."/>
            <person name="Jeong J.-T."/>
            <person name="Choi B.-S."/>
            <person name="Jung M."/>
            <person name="Ginzburg D."/>
            <person name="Zhao K."/>
            <person name="Won S.Y."/>
            <person name="Oh T.-J."/>
            <person name="Yu Y."/>
            <person name="Kim N.-H."/>
            <person name="Lee O.R."/>
            <person name="Lee T.-H."/>
            <person name="Bashyal P."/>
            <person name="Kim T.-S."/>
            <person name="Lee W.-H."/>
            <person name="Kawkins C."/>
            <person name="Kim C.-K."/>
            <person name="Kim J.S."/>
            <person name="Ahn B.O."/>
            <person name="Rhee S.Y."/>
            <person name="Sohng J.K."/>
        </authorList>
    </citation>
    <scope>NUCLEOTIDE SEQUENCE</scope>
    <source>
        <tissue evidence="2">Leaf</tissue>
    </source>
</reference>
<feature type="domain" description="Reverse transcriptase" evidence="1">
    <location>
        <begin position="1"/>
        <end position="160"/>
    </location>
</feature>
<dbReference type="OrthoDB" id="5953030at2759"/>
<dbReference type="Proteomes" id="UP000634136">
    <property type="component" value="Unassembled WGS sequence"/>
</dbReference>